<dbReference type="PANTHER" id="PTHR30146:SF109">
    <property type="entry name" value="HTH-TYPE TRANSCRIPTIONAL REGULATOR GALS"/>
    <property type="match status" value="1"/>
</dbReference>
<dbReference type="Pfam" id="PF00356">
    <property type="entry name" value="LacI"/>
    <property type="match status" value="1"/>
</dbReference>
<keyword evidence="3" id="KW-0804">Transcription</keyword>
<dbReference type="GO" id="GO:0003700">
    <property type="term" value="F:DNA-binding transcription factor activity"/>
    <property type="evidence" value="ECO:0007669"/>
    <property type="project" value="TreeGrafter"/>
</dbReference>
<evidence type="ECO:0000313" key="5">
    <source>
        <dbReference type="EMBL" id="RKR07652.1"/>
    </source>
</evidence>
<organism evidence="5 6">
    <name type="scientific">Kushneria sinocarnis</name>
    <dbReference type="NCBI Taxonomy" id="595502"/>
    <lineage>
        <taxon>Bacteria</taxon>
        <taxon>Pseudomonadati</taxon>
        <taxon>Pseudomonadota</taxon>
        <taxon>Gammaproteobacteria</taxon>
        <taxon>Oceanospirillales</taxon>
        <taxon>Halomonadaceae</taxon>
        <taxon>Kushneria</taxon>
    </lineage>
</organism>
<dbReference type="PANTHER" id="PTHR30146">
    <property type="entry name" value="LACI-RELATED TRANSCRIPTIONAL REPRESSOR"/>
    <property type="match status" value="1"/>
</dbReference>
<dbReference type="Pfam" id="PF13377">
    <property type="entry name" value="Peripla_BP_3"/>
    <property type="match status" value="1"/>
</dbReference>
<dbReference type="SUPFAM" id="SSF47413">
    <property type="entry name" value="lambda repressor-like DNA-binding domains"/>
    <property type="match status" value="1"/>
</dbReference>
<reference evidence="5 6" key="1">
    <citation type="submission" date="2018-10" db="EMBL/GenBank/DDBJ databases">
        <title>Genomic Encyclopedia of Type Strains, Phase IV (KMG-IV): sequencing the most valuable type-strain genomes for metagenomic binning, comparative biology and taxonomic classification.</title>
        <authorList>
            <person name="Goeker M."/>
        </authorList>
    </citation>
    <scope>NUCLEOTIDE SEQUENCE [LARGE SCALE GENOMIC DNA]</scope>
    <source>
        <strain evidence="5 6">DSM 23229</strain>
    </source>
</reference>
<keyword evidence="6" id="KW-1185">Reference proteome</keyword>
<dbReference type="PROSITE" id="PS50932">
    <property type="entry name" value="HTH_LACI_2"/>
    <property type="match status" value="1"/>
</dbReference>
<protein>
    <submittedName>
        <fullName evidence="5">LacI family transcriptional regulator</fullName>
    </submittedName>
</protein>
<dbReference type="AlphaFoldDB" id="A0A420X1G6"/>
<evidence type="ECO:0000256" key="3">
    <source>
        <dbReference type="ARBA" id="ARBA00023163"/>
    </source>
</evidence>
<evidence type="ECO:0000313" key="6">
    <source>
        <dbReference type="Proteomes" id="UP000281975"/>
    </source>
</evidence>
<dbReference type="CDD" id="cd06270">
    <property type="entry name" value="PBP1_GalS-like"/>
    <property type="match status" value="1"/>
</dbReference>
<evidence type="ECO:0000256" key="2">
    <source>
        <dbReference type="ARBA" id="ARBA00023125"/>
    </source>
</evidence>
<evidence type="ECO:0000256" key="1">
    <source>
        <dbReference type="ARBA" id="ARBA00023015"/>
    </source>
</evidence>
<dbReference type="Gene3D" id="1.10.260.40">
    <property type="entry name" value="lambda repressor-like DNA-binding domains"/>
    <property type="match status" value="1"/>
</dbReference>
<dbReference type="PROSITE" id="PS00356">
    <property type="entry name" value="HTH_LACI_1"/>
    <property type="match status" value="1"/>
</dbReference>
<proteinExistence type="predicted"/>
<dbReference type="SUPFAM" id="SSF53822">
    <property type="entry name" value="Periplasmic binding protein-like I"/>
    <property type="match status" value="1"/>
</dbReference>
<sequence length="332" mass="36156">MSTIREVAELAGVSQATVSRVMSGEVPVTESTRQRVESAMQALDYAPNAFARSLASNRSQGVGLMISHLGGPFMGRMMVTLEDRLRAYDKSLLVASGRSDPERERETVRFLLARRCDGMLLHADGMGDDELAALAERLPVVILNRLVPRLAEQCVHIDNVAGGYQATRHLIGHGHRAIACITGPLWKQDATQRLMGYRRAMAEAHLAVDSDCVIEGDSTEAGGRRAVDRLEARGVACTAVVAGNDEMAVGAMARLRELGRRIPGDISVIGYDDEAYAHHLTPGLTTIHAPIEEMAEAAAARLLELTYELPWQGPLVFRPWLVERGTVAGRRD</sequence>
<dbReference type="CDD" id="cd01392">
    <property type="entry name" value="HTH_LacI"/>
    <property type="match status" value="1"/>
</dbReference>
<keyword evidence="1" id="KW-0805">Transcription regulation</keyword>
<dbReference type="InterPro" id="IPR028082">
    <property type="entry name" value="Peripla_BP_I"/>
</dbReference>
<dbReference type="Gene3D" id="3.40.50.2300">
    <property type="match status" value="2"/>
</dbReference>
<evidence type="ECO:0000259" key="4">
    <source>
        <dbReference type="PROSITE" id="PS50932"/>
    </source>
</evidence>
<feature type="domain" description="HTH lacI-type" evidence="4">
    <location>
        <begin position="2"/>
        <end position="56"/>
    </location>
</feature>
<dbReference type="EMBL" id="RBIN01000001">
    <property type="protein sequence ID" value="RKR07652.1"/>
    <property type="molecule type" value="Genomic_DNA"/>
</dbReference>
<keyword evidence="2" id="KW-0238">DNA-binding</keyword>
<dbReference type="Proteomes" id="UP000281975">
    <property type="component" value="Unassembled WGS sequence"/>
</dbReference>
<dbReference type="SMART" id="SM00354">
    <property type="entry name" value="HTH_LACI"/>
    <property type="match status" value="1"/>
</dbReference>
<dbReference type="GO" id="GO:0000976">
    <property type="term" value="F:transcription cis-regulatory region binding"/>
    <property type="evidence" value="ECO:0007669"/>
    <property type="project" value="TreeGrafter"/>
</dbReference>
<dbReference type="InterPro" id="IPR000843">
    <property type="entry name" value="HTH_LacI"/>
</dbReference>
<name>A0A420X1G6_9GAMM</name>
<accession>A0A420X1G6</accession>
<comment type="caution">
    <text evidence="5">The sequence shown here is derived from an EMBL/GenBank/DDBJ whole genome shotgun (WGS) entry which is preliminary data.</text>
</comment>
<dbReference type="InterPro" id="IPR046335">
    <property type="entry name" value="LacI/GalR-like_sensor"/>
</dbReference>
<dbReference type="RefSeq" id="WP_170149975.1">
    <property type="nucleotide sequence ID" value="NZ_RBIN01000001.1"/>
</dbReference>
<dbReference type="InterPro" id="IPR010982">
    <property type="entry name" value="Lambda_DNA-bd_dom_sf"/>
</dbReference>
<gene>
    <name evidence="5" type="ORF">C7446_0468</name>
</gene>